<reference evidence="2 3" key="1">
    <citation type="submission" date="2020-12" db="EMBL/GenBank/DDBJ databases">
        <title>WGS of Thermoactinomyces spp.</title>
        <authorList>
            <person name="Cheng K."/>
        </authorList>
    </citation>
    <scope>NUCLEOTIDE SEQUENCE [LARGE SCALE GENOMIC DNA]</scope>
    <source>
        <strain evidence="3">CICC 10671\DSM 43846</strain>
    </source>
</reference>
<dbReference type="Pfam" id="PF09578">
    <property type="entry name" value="Spore_YabQ"/>
    <property type="match status" value="1"/>
</dbReference>
<sequence>MTLQTQWFTMLLMFGSGFFIGIILDFYRVLTVRFRIRKWLISLIDLIYWMVSAVLVFGLLFWSNWGELRFYFFVAVCLGFLIYFKWASRPVLRGIRMLFHILERIFFFLARLFHLLIFRPARFLFRGCRRLAGLIWKGITACIKLILSPFFFLLRPVQARLEPWLSRRIQKGKALVRKIKAWWNKNRDKGE</sequence>
<dbReference type="AlphaFoldDB" id="A0A8I1A4P0"/>
<evidence type="ECO:0000313" key="2">
    <source>
        <dbReference type="EMBL" id="MBH8595592.1"/>
    </source>
</evidence>
<comment type="caution">
    <text evidence="2">The sequence shown here is derived from an EMBL/GenBank/DDBJ whole genome shotgun (WGS) entry which is preliminary data.</text>
</comment>
<dbReference type="EMBL" id="JAECVW010000005">
    <property type="protein sequence ID" value="MBH8595592.1"/>
    <property type="molecule type" value="Genomic_DNA"/>
</dbReference>
<protein>
    <submittedName>
        <fullName evidence="2">Spore cortex biosynthesis protein YabQ</fullName>
    </submittedName>
</protein>
<proteinExistence type="predicted"/>
<keyword evidence="1" id="KW-0472">Membrane</keyword>
<feature type="transmembrane region" description="Helical" evidence="1">
    <location>
        <begin position="39"/>
        <end position="62"/>
    </location>
</feature>
<feature type="transmembrane region" description="Helical" evidence="1">
    <location>
        <begin position="105"/>
        <end position="125"/>
    </location>
</feature>
<dbReference type="Proteomes" id="UP000633619">
    <property type="component" value="Unassembled WGS sequence"/>
</dbReference>
<gene>
    <name evidence="2" type="primary">yabQ</name>
    <name evidence="2" type="ORF">I8U20_09640</name>
</gene>
<keyword evidence="3" id="KW-1185">Reference proteome</keyword>
<dbReference type="RefSeq" id="WP_181732360.1">
    <property type="nucleotide sequence ID" value="NZ_JACEIR010000007.1"/>
</dbReference>
<feature type="transmembrane region" description="Helical" evidence="1">
    <location>
        <begin position="131"/>
        <end position="154"/>
    </location>
</feature>
<keyword evidence="1" id="KW-1133">Transmembrane helix</keyword>
<evidence type="ECO:0000313" key="3">
    <source>
        <dbReference type="Proteomes" id="UP000633619"/>
    </source>
</evidence>
<feature type="transmembrane region" description="Helical" evidence="1">
    <location>
        <begin position="68"/>
        <end position="84"/>
    </location>
</feature>
<evidence type="ECO:0000256" key="1">
    <source>
        <dbReference type="SAM" id="Phobius"/>
    </source>
</evidence>
<feature type="transmembrane region" description="Helical" evidence="1">
    <location>
        <begin position="6"/>
        <end position="27"/>
    </location>
</feature>
<name>A0A8I1A4P0_THEIN</name>
<organism evidence="2 3">
    <name type="scientific">Thermoactinomyces intermedius</name>
    <dbReference type="NCBI Taxonomy" id="2024"/>
    <lineage>
        <taxon>Bacteria</taxon>
        <taxon>Bacillati</taxon>
        <taxon>Bacillota</taxon>
        <taxon>Bacilli</taxon>
        <taxon>Bacillales</taxon>
        <taxon>Thermoactinomycetaceae</taxon>
        <taxon>Thermoactinomyces</taxon>
    </lineage>
</organism>
<accession>A0A8I1A4P0</accession>
<dbReference type="NCBIfam" id="TIGR02893">
    <property type="entry name" value="spore_yabQ"/>
    <property type="match status" value="1"/>
</dbReference>
<keyword evidence="1" id="KW-0812">Transmembrane</keyword>
<dbReference type="InterPro" id="IPR019074">
    <property type="entry name" value="YabQ"/>
</dbReference>